<evidence type="ECO:0000313" key="2">
    <source>
        <dbReference type="Proteomes" id="UP000836841"/>
    </source>
</evidence>
<protein>
    <submittedName>
        <fullName evidence="1">Uncharacterized protein</fullName>
    </submittedName>
</protein>
<gene>
    <name evidence="1" type="ORF">TAV2_LOCUS24575</name>
</gene>
<accession>A0AAU9T8G7</accession>
<dbReference type="Proteomes" id="UP000836841">
    <property type="component" value="Chromosome 7"/>
</dbReference>
<sequence length="21" mass="2655">MWVSRLQKERDFIRLCAAYIR</sequence>
<reference evidence="1 2" key="1">
    <citation type="submission" date="2022-03" db="EMBL/GenBank/DDBJ databases">
        <authorList>
            <person name="Nunn A."/>
            <person name="Chopra R."/>
            <person name="Nunn A."/>
            <person name="Contreras Garrido A."/>
        </authorList>
    </citation>
    <scope>NUCLEOTIDE SEQUENCE [LARGE SCALE GENOMIC DNA]</scope>
</reference>
<evidence type="ECO:0000313" key="1">
    <source>
        <dbReference type="EMBL" id="CAH2078951.1"/>
    </source>
</evidence>
<organism evidence="1 2">
    <name type="scientific">Thlaspi arvense</name>
    <name type="common">Field penny-cress</name>
    <dbReference type="NCBI Taxonomy" id="13288"/>
    <lineage>
        <taxon>Eukaryota</taxon>
        <taxon>Viridiplantae</taxon>
        <taxon>Streptophyta</taxon>
        <taxon>Embryophyta</taxon>
        <taxon>Tracheophyta</taxon>
        <taxon>Spermatophyta</taxon>
        <taxon>Magnoliopsida</taxon>
        <taxon>eudicotyledons</taxon>
        <taxon>Gunneridae</taxon>
        <taxon>Pentapetalae</taxon>
        <taxon>rosids</taxon>
        <taxon>malvids</taxon>
        <taxon>Brassicales</taxon>
        <taxon>Brassicaceae</taxon>
        <taxon>Thlaspideae</taxon>
        <taxon>Thlaspi</taxon>
    </lineage>
</organism>
<dbReference type="EMBL" id="OU466863">
    <property type="protein sequence ID" value="CAH2078951.1"/>
    <property type="molecule type" value="Genomic_DNA"/>
</dbReference>
<proteinExistence type="predicted"/>
<name>A0AAU9T8G7_THLAR</name>
<keyword evidence="2" id="KW-1185">Reference proteome</keyword>
<dbReference type="AlphaFoldDB" id="A0AAU9T8G7"/>